<reference evidence="7" key="1">
    <citation type="journal article" date="2023" name="Mol. Phylogenet. Evol.">
        <title>Genome-scale phylogeny and comparative genomics of the fungal order Sordariales.</title>
        <authorList>
            <person name="Hensen N."/>
            <person name="Bonometti L."/>
            <person name="Westerberg I."/>
            <person name="Brannstrom I.O."/>
            <person name="Guillou S."/>
            <person name="Cros-Aarteil S."/>
            <person name="Calhoun S."/>
            <person name="Haridas S."/>
            <person name="Kuo A."/>
            <person name="Mondo S."/>
            <person name="Pangilinan J."/>
            <person name="Riley R."/>
            <person name="LaButti K."/>
            <person name="Andreopoulos B."/>
            <person name="Lipzen A."/>
            <person name="Chen C."/>
            <person name="Yan M."/>
            <person name="Daum C."/>
            <person name="Ng V."/>
            <person name="Clum A."/>
            <person name="Steindorff A."/>
            <person name="Ohm R.A."/>
            <person name="Martin F."/>
            <person name="Silar P."/>
            <person name="Natvig D.O."/>
            <person name="Lalanne C."/>
            <person name="Gautier V."/>
            <person name="Ament-Velasquez S.L."/>
            <person name="Kruys A."/>
            <person name="Hutchinson M.I."/>
            <person name="Powell A.J."/>
            <person name="Barry K."/>
            <person name="Miller A.N."/>
            <person name="Grigoriev I.V."/>
            <person name="Debuchy R."/>
            <person name="Gladieux P."/>
            <person name="Hiltunen Thoren M."/>
            <person name="Johannesson H."/>
        </authorList>
    </citation>
    <scope>NUCLEOTIDE SEQUENCE</scope>
    <source>
        <strain evidence="7">CBS 103.79</strain>
    </source>
</reference>
<dbReference type="PROSITE" id="PS50255">
    <property type="entry name" value="CYTOCHROME_B5_2"/>
    <property type="match status" value="1"/>
</dbReference>
<dbReference type="InterPro" id="IPR050668">
    <property type="entry name" value="Cytochrome_b5"/>
</dbReference>
<evidence type="ECO:0000313" key="7">
    <source>
        <dbReference type="EMBL" id="KAK3899445.1"/>
    </source>
</evidence>
<feature type="region of interest" description="Disordered" evidence="5">
    <location>
        <begin position="37"/>
        <end position="71"/>
    </location>
</feature>
<organism evidence="7 8">
    <name type="scientific">Staphylotrichum tortipilum</name>
    <dbReference type="NCBI Taxonomy" id="2831512"/>
    <lineage>
        <taxon>Eukaryota</taxon>
        <taxon>Fungi</taxon>
        <taxon>Dikarya</taxon>
        <taxon>Ascomycota</taxon>
        <taxon>Pezizomycotina</taxon>
        <taxon>Sordariomycetes</taxon>
        <taxon>Sordariomycetidae</taxon>
        <taxon>Sordariales</taxon>
        <taxon>Chaetomiaceae</taxon>
        <taxon>Staphylotrichum</taxon>
    </lineage>
</organism>
<keyword evidence="3" id="KW-0408">Iron</keyword>
<evidence type="ECO:0000256" key="5">
    <source>
        <dbReference type="SAM" id="MobiDB-lite"/>
    </source>
</evidence>
<dbReference type="InterPro" id="IPR036400">
    <property type="entry name" value="Cyt_B5-like_heme/steroid_sf"/>
</dbReference>
<feature type="domain" description="Cytochrome b5 heme-binding" evidence="6">
    <location>
        <begin position="857"/>
        <end position="935"/>
    </location>
</feature>
<comment type="caution">
    <text evidence="7">The sequence shown here is derived from an EMBL/GenBank/DDBJ whole genome shotgun (WGS) entry which is preliminary data.</text>
</comment>
<evidence type="ECO:0000313" key="8">
    <source>
        <dbReference type="Proteomes" id="UP001303889"/>
    </source>
</evidence>
<name>A0AAN6MER6_9PEZI</name>
<accession>A0AAN6MER6</accession>
<proteinExistence type="inferred from homology"/>
<dbReference type="PROSITE" id="PS00191">
    <property type="entry name" value="CYTOCHROME_B5_1"/>
    <property type="match status" value="1"/>
</dbReference>
<feature type="region of interest" description="Disordered" evidence="5">
    <location>
        <begin position="1"/>
        <end position="22"/>
    </location>
</feature>
<reference evidence="7" key="2">
    <citation type="submission" date="2023-05" db="EMBL/GenBank/DDBJ databases">
        <authorList>
            <consortium name="Lawrence Berkeley National Laboratory"/>
            <person name="Steindorff A."/>
            <person name="Hensen N."/>
            <person name="Bonometti L."/>
            <person name="Westerberg I."/>
            <person name="Brannstrom I.O."/>
            <person name="Guillou S."/>
            <person name="Cros-Aarteil S."/>
            <person name="Calhoun S."/>
            <person name="Haridas S."/>
            <person name="Kuo A."/>
            <person name="Mondo S."/>
            <person name="Pangilinan J."/>
            <person name="Riley R."/>
            <person name="Labutti K."/>
            <person name="Andreopoulos B."/>
            <person name="Lipzen A."/>
            <person name="Chen C."/>
            <person name="Yanf M."/>
            <person name="Daum C."/>
            <person name="Ng V."/>
            <person name="Clum A."/>
            <person name="Ohm R."/>
            <person name="Martin F."/>
            <person name="Silar P."/>
            <person name="Natvig D."/>
            <person name="Lalanne C."/>
            <person name="Gautier V."/>
            <person name="Ament-Velasquez S.L."/>
            <person name="Kruys A."/>
            <person name="Hutchinson M.I."/>
            <person name="Powell A.J."/>
            <person name="Barry K."/>
            <person name="Miller A.N."/>
            <person name="Grigoriev I.V."/>
            <person name="Debuchy R."/>
            <person name="Gladieux P."/>
            <person name="Thoren M.H."/>
            <person name="Johannesson H."/>
        </authorList>
    </citation>
    <scope>NUCLEOTIDE SEQUENCE</scope>
    <source>
        <strain evidence="7">CBS 103.79</strain>
    </source>
</reference>
<keyword evidence="8" id="KW-1185">Reference proteome</keyword>
<feature type="compositionally biased region" description="Pro residues" evidence="5">
    <location>
        <begin position="1"/>
        <end position="14"/>
    </location>
</feature>
<evidence type="ECO:0000256" key="2">
    <source>
        <dbReference type="ARBA" id="ARBA00022723"/>
    </source>
</evidence>
<comment type="similarity">
    <text evidence="4">Belongs to the cytochrome b5 family.</text>
</comment>
<dbReference type="Pfam" id="PF00173">
    <property type="entry name" value="Cyt-b5"/>
    <property type="match status" value="1"/>
</dbReference>
<sequence length="1169" mass="129963">MSNPTNLPPRPPSPWLSKYSGNSRSLLNNPPILSPFTHSGLAPAHPPLHPSSHTSIHPPLPAAPIPQPTDGEMDRLFVAENGQLEGNGGLATWEVGGLGEGGVEGVEVRVDEGRWNPVFARGAWYDLRVGIVDGVVVRRGPRGVAVGEVWSVDVPGVWEELRVAVELADRWLKVMARGDWLGRMLYNPWEEWMDAESNERDVLEASEFPILLGPNGKPWRIPAQGEGYNPEQTLKNIAEMLVGRHVWTFVDDGYHPGGAADDMDHYGRTIKEWNGGIEPTQDTPVNEWKQPFVVTYVHVRVLRVLMNPDSTPAERSQARWSLANTHAINIAKNIDQIDDLEEPYYGNEWDRELGYSGIKSLFGADVQEAPIINTTIKTGFKYGMSLVEFPRLVGARAAVRAINNQPVTYIGHPSQSAPLPPSWSSSLLLESFYTTVAQKFGRAAFHAPYLLSSTNTFNGFYTSITRAGIVPGGVSNVPVPLRPPLVHSLITLTDRRNHWSALRPWYPVAHGIWSQTPYSNAAARESLARYTAAARQRHANPLRAERDCDGAVSGMFHWLVEHRTRPGVDAPFPRRDWVFGVLACMMKAALPRRREAVDWQGEGGGECVLGNVWMPSRAAVEKGRDGWRAPGERRMPAQGGYRLRQRHMGVRHVDGRWVADRVALLVHAWQTKWWGQQTEPVPMGLSVAVDRELQSLWFQATGECTDDEWLEWGLEWPEYQSQLWTVDAGIYVPVGWAVMGWRVPVAGVGGELGGQMPPGWARGGPGGHDVFDIRHILLKNPDIHMDTALKTTGLGQQIVSEQLAEIAQRQKPHGKLLTWRHPEEVAERDGQDGRPLWCTIGHFIYDITPGITTPPKQRAFTMREVGRYIYPQTGMYCVIDGEVYDLGRYLHSHPGGTQILRDFAGRDATLDFQLSHADWAATLRANSTLKLGRIVEDRSRISDIDDDELVLLDKVYRLPDPPASSSDDPFATLRPHLGSSATALLQSPTCPPALLDLLASDDLVCAKLERGTLRQVTAAELRRHDYVPNAEERRALPAADDERSWRGWVAVRTKEGERVVYDVTGLVMFGGLFEVETALRSWLGKEVGDGKIARMLREEYGSFVIGELVGWEEGELAMGEQGSEKGPAVAGEDSQNGETRQSLAGSKKRTGDREEGKVETGGRSKRQRR</sequence>
<dbReference type="Proteomes" id="UP001303889">
    <property type="component" value="Unassembled WGS sequence"/>
</dbReference>
<dbReference type="InterPro" id="IPR001199">
    <property type="entry name" value="Cyt_B5-like_heme/steroid-bd"/>
</dbReference>
<evidence type="ECO:0000256" key="3">
    <source>
        <dbReference type="ARBA" id="ARBA00023004"/>
    </source>
</evidence>
<dbReference type="PANTHER" id="PTHR19359:SF14">
    <property type="entry name" value="CYTOCHROME B5 A"/>
    <property type="match status" value="1"/>
</dbReference>
<dbReference type="SMART" id="SM01117">
    <property type="entry name" value="Cyt-b5"/>
    <property type="match status" value="1"/>
</dbReference>
<dbReference type="GO" id="GO:0016020">
    <property type="term" value="C:membrane"/>
    <property type="evidence" value="ECO:0007669"/>
    <property type="project" value="TreeGrafter"/>
</dbReference>
<gene>
    <name evidence="7" type="ORF">C8A05DRAFT_18124</name>
</gene>
<feature type="compositionally biased region" description="Polar residues" evidence="5">
    <location>
        <begin position="1133"/>
        <end position="1144"/>
    </location>
</feature>
<dbReference type="GO" id="GO:0020037">
    <property type="term" value="F:heme binding"/>
    <property type="evidence" value="ECO:0007669"/>
    <property type="project" value="InterPro"/>
</dbReference>
<dbReference type="EMBL" id="MU855784">
    <property type="protein sequence ID" value="KAK3899445.1"/>
    <property type="molecule type" value="Genomic_DNA"/>
</dbReference>
<evidence type="ECO:0000259" key="6">
    <source>
        <dbReference type="PROSITE" id="PS50255"/>
    </source>
</evidence>
<feature type="compositionally biased region" description="Basic and acidic residues" evidence="5">
    <location>
        <begin position="1149"/>
        <end position="1162"/>
    </location>
</feature>
<dbReference type="AlphaFoldDB" id="A0AAN6MER6"/>
<dbReference type="Gene3D" id="3.10.120.10">
    <property type="entry name" value="Cytochrome b5-like heme/steroid binding domain"/>
    <property type="match status" value="1"/>
</dbReference>
<keyword evidence="1" id="KW-0349">Heme</keyword>
<dbReference type="InterPro" id="IPR018506">
    <property type="entry name" value="Cyt_B5_heme-BS"/>
</dbReference>
<protein>
    <recommendedName>
        <fullName evidence="6">Cytochrome b5 heme-binding domain-containing protein</fullName>
    </recommendedName>
</protein>
<dbReference type="PANTHER" id="PTHR19359">
    <property type="entry name" value="CYTOCHROME B5"/>
    <property type="match status" value="1"/>
</dbReference>
<keyword evidence="2" id="KW-0479">Metal-binding</keyword>
<evidence type="ECO:0000256" key="4">
    <source>
        <dbReference type="ARBA" id="ARBA00038168"/>
    </source>
</evidence>
<dbReference type="GO" id="GO:0046872">
    <property type="term" value="F:metal ion binding"/>
    <property type="evidence" value="ECO:0007669"/>
    <property type="project" value="UniProtKB-KW"/>
</dbReference>
<evidence type="ECO:0000256" key="1">
    <source>
        <dbReference type="ARBA" id="ARBA00022617"/>
    </source>
</evidence>
<dbReference type="SUPFAM" id="SSF55856">
    <property type="entry name" value="Cytochrome b5-like heme/steroid binding domain"/>
    <property type="match status" value="1"/>
</dbReference>
<feature type="compositionally biased region" description="Pro residues" evidence="5">
    <location>
        <begin position="58"/>
        <end position="67"/>
    </location>
</feature>
<feature type="region of interest" description="Disordered" evidence="5">
    <location>
        <begin position="1118"/>
        <end position="1169"/>
    </location>
</feature>